<dbReference type="InterPro" id="IPR017896">
    <property type="entry name" value="4Fe4S_Fe-S-bd"/>
</dbReference>
<dbReference type="InterPro" id="IPR017900">
    <property type="entry name" value="4Fe4S_Fe_S_CS"/>
</dbReference>
<proteinExistence type="predicted"/>
<keyword evidence="1" id="KW-0479">Metal-binding</keyword>
<evidence type="ECO:0000256" key="1">
    <source>
        <dbReference type="ARBA" id="ARBA00022723"/>
    </source>
</evidence>
<dbReference type="PANTHER" id="PTHR43122:SF1">
    <property type="entry name" value="IRON-SULFUR-BINDING PROTEIN"/>
    <property type="match status" value="1"/>
</dbReference>
<dbReference type="InterPro" id="IPR047964">
    <property type="entry name" value="EFR1-like"/>
</dbReference>
<dbReference type="PROSITE" id="PS51379">
    <property type="entry name" value="4FE4S_FER_2"/>
    <property type="match status" value="2"/>
</dbReference>
<dbReference type="EMBL" id="AP023368">
    <property type="protein sequence ID" value="BCJ98873.1"/>
    <property type="molecule type" value="Genomic_DNA"/>
</dbReference>
<gene>
    <name evidence="5" type="ORF">bsdcttw_19140</name>
</gene>
<evidence type="ECO:0000313" key="5">
    <source>
        <dbReference type="EMBL" id="BCJ98873.1"/>
    </source>
</evidence>
<feature type="domain" description="4Fe-4S ferredoxin-type" evidence="4">
    <location>
        <begin position="178"/>
        <end position="206"/>
    </location>
</feature>
<accession>A0A7I8DK95</accession>
<dbReference type="NCBIfam" id="NF038196">
    <property type="entry name" value="ferrodoxin_EFR1"/>
    <property type="match status" value="1"/>
</dbReference>
<dbReference type="PROSITE" id="PS00198">
    <property type="entry name" value="4FE4S_FER_1"/>
    <property type="match status" value="1"/>
</dbReference>
<evidence type="ECO:0000256" key="3">
    <source>
        <dbReference type="ARBA" id="ARBA00023014"/>
    </source>
</evidence>
<reference evidence="5 6" key="2">
    <citation type="submission" date="2020-08" db="EMBL/GenBank/DDBJ databases">
        <authorList>
            <person name="Ueki A."/>
            <person name="Tonouchi A."/>
        </authorList>
    </citation>
    <scope>NUCLEOTIDE SEQUENCE [LARGE SCALE GENOMIC DNA]</scope>
    <source>
        <strain evidence="5 6">CTTW</strain>
    </source>
</reference>
<protein>
    <recommendedName>
        <fullName evidence="4">4Fe-4S ferredoxin-type domain-containing protein</fullName>
    </recommendedName>
</protein>
<dbReference type="AlphaFoldDB" id="A0A7I8DK95"/>
<dbReference type="InterPro" id="IPR029039">
    <property type="entry name" value="Flavoprotein-like_sf"/>
</dbReference>
<feature type="domain" description="4Fe-4S ferredoxin-type" evidence="4">
    <location>
        <begin position="207"/>
        <end position="233"/>
    </location>
</feature>
<dbReference type="SUPFAM" id="SSF54862">
    <property type="entry name" value="4Fe-4S ferredoxins"/>
    <property type="match status" value="1"/>
</dbReference>
<dbReference type="GO" id="GO:0046872">
    <property type="term" value="F:metal ion binding"/>
    <property type="evidence" value="ECO:0007669"/>
    <property type="project" value="UniProtKB-KW"/>
</dbReference>
<evidence type="ECO:0000259" key="4">
    <source>
        <dbReference type="PROSITE" id="PS51379"/>
    </source>
</evidence>
<name>A0A7I8DK95_9FIRM</name>
<dbReference type="KEGG" id="acht:bsdcttw_19140"/>
<evidence type="ECO:0000256" key="2">
    <source>
        <dbReference type="ARBA" id="ARBA00023004"/>
    </source>
</evidence>
<evidence type="ECO:0000313" key="6">
    <source>
        <dbReference type="Proteomes" id="UP000515703"/>
    </source>
</evidence>
<organism evidence="5 6">
    <name type="scientific">Anaerocolumna chitinilytica</name>
    <dbReference type="NCBI Taxonomy" id="1727145"/>
    <lineage>
        <taxon>Bacteria</taxon>
        <taxon>Bacillati</taxon>
        <taxon>Bacillota</taxon>
        <taxon>Clostridia</taxon>
        <taxon>Lachnospirales</taxon>
        <taxon>Lachnospiraceae</taxon>
        <taxon>Anaerocolumna</taxon>
    </lineage>
</organism>
<dbReference type="Pfam" id="PF13187">
    <property type="entry name" value="Fer4_9"/>
    <property type="match status" value="1"/>
</dbReference>
<dbReference type="RefSeq" id="WP_185259174.1">
    <property type="nucleotide sequence ID" value="NZ_AP023368.1"/>
</dbReference>
<keyword evidence="2" id="KW-0408">Iron</keyword>
<dbReference type="Gene3D" id="3.40.50.360">
    <property type="match status" value="1"/>
</dbReference>
<dbReference type="Proteomes" id="UP000515703">
    <property type="component" value="Chromosome"/>
</dbReference>
<dbReference type="Gene3D" id="3.30.70.20">
    <property type="match status" value="1"/>
</dbReference>
<sequence length="256" mass="28404">MTIFYFTSTGNCLAVAKKIGNGNTKLISIPQVVGKPDLAFADDVIGVVFPIYGFGLPKMVKKFLETAKLQGAYMFAIGTYGNLPGACMLNVQRFAEQHGYKFDYAESLLMVDNYLPGFNINDQVAKLPEKRVDENLARIIADIQNRKTLDATAGIGWRFMTAMIKRGENLLVNGKQGQRYEVNQNCNQCGTCSKVCPAGNITVSDKVIFADQCEGCLGCVHLCPKNAIHLRHEKNEVRWRNPDVSLKEMIAANNRK</sequence>
<keyword evidence="6" id="KW-1185">Reference proteome</keyword>
<dbReference type="GO" id="GO:0051536">
    <property type="term" value="F:iron-sulfur cluster binding"/>
    <property type="evidence" value="ECO:0007669"/>
    <property type="project" value="UniProtKB-KW"/>
</dbReference>
<dbReference type="PANTHER" id="PTHR43122">
    <property type="entry name" value="FERREDOXIN SUBUNIT OF PYRUVATE:FLAVODOXIN OXIDOREDUCTASE-RELATED"/>
    <property type="match status" value="1"/>
</dbReference>
<keyword evidence="3" id="KW-0411">Iron-sulfur</keyword>
<reference evidence="5 6" key="1">
    <citation type="submission" date="2020-08" db="EMBL/GenBank/DDBJ databases">
        <title>Draft genome sequencing of an Anaerocolumna strain isolated from anoxic soil subjected to BSD treatment.</title>
        <authorList>
            <person name="Uek A."/>
            <person name="Tonouchi A."/>
        </authorList>
    </citation>
    <scope>NUCLEOTIDE SEQUENCE [LARGE SCALE GENOMIC DNA]</scope>
    <source>
        <strain evidence="5 6">CTTW</strain>
    </source>
</reference>
<dbReference type="SUPFAM" id="SSF52218">
    <property type="entry name" value="Flavoproteins"/>
    <property type="match status" value="1"/>
</dbReference>